<keyword evidence="17" id="KW-1185">Reference proteome</keyword>
<evidence type="ECO:0000256" key="5">
    <source>
        <dbReference type="ARBA" id="ARBA00022729"/>
    </source>
</evidence>
<evidence type="ECO:0000256" key="10">
    <source>
        <dbReference type="ARBA" id="ARBA00023180"/>
    </source>
</evidence>
<dbReference type="Pfam" id="PF00060">
    <property type="entry name" value="Lig_chan"/>
    <property type="match status" value="1"/>
</dbReference>
<dbReference type="PANTHER" id="PTHR18966">
    <property type="entry name" value="IONOTROPIC GLUTAMATE RECEPTOR"/>
    <property type="match status" value="1"/>
</dbReference>
<evidence type="ECO:0000256" key="3">
    <source>
        <dbReference type="ARBA" id="ARBA00022448"/>
    </source>
</evidence>
<dbReference type="FunFam" id="3.40.190.10:FF:000217">
    <property type="entry name" value="Glutamate receptor"/>
    <property type="match status" value="1"/>
</dbReference>
<dbReference type="InterPro" id="IPR001320">
    <property type="entry name" value="Iontro_rcpt_C"/>
</dbReference>
<evidence type="ECO:0000313" key="17">
    <source>
        <dbReference type="Proteomes" id="UP001454036"/>
    </source>
</evidence>
<dbReference type="GO" id="GO:0016020">
    <property type="term" value="C:membrane"/>
    <property type="evidence" value="ECO:0007669"/>
    <property type="project" value="UniProtKB-SubCell"/>
</dbReference>
<keyword evidence="3 13" id="KW-0813">Transport</keyword>
<evidence type="ECO:0000313" key="16">
    <source>
        <dbReference type="EMBL" id="GAA0140408.1"/>
    </source>
</evidence>
<keyword evidence="11 13" id="KW-1071">Ligand-gated ion channel</keyword>
<evidence type="ECO:0000256" key="11">
    <source>
        <dbReference type="ARBA" id="ARBA00023286"/>
    </source>
</evidence>
<gene>
    <name evidence="16" type="ORF">LIER_01764</name>
</gene>
<evidence type="ECO:0000256" key="2">
    <source>
        <dbReference type="ARBA" id="ARBA00008685"/>
    </source>
</evidence>
<sequence>MYMHDPVQGLLDNEEVHGIVGLLNPTEATIATQLGDKYHIPVFAFSPSSFQSPYFIQVSLDDSYRPRAIASIFQYFNWTNAVVIYQENDSGDNFVSKLNQQFNEVGVQTYHMIPIPSSVEDSYIVKQLNKTMELPCTIFVVHVSSISIASRIFLLARNLKMMNVGYGWIVTDSLSNLMDSMSSSDINYMEGGLGIRPNIPDSEALDNFKAKWKMDKKSNAYGLWAYDIIWALSKALENVGEITPSFSMSKENISVSNVGPKLLKELLRTKFTGLSGKFDIFEGKLQRSGVEIMNVLGSGGRTVGYWSDDRGSVEKMESDEGNPTYSSTSVSPLKRIIFPGDTFTKPIGWMAKKGRFRVGVPEKKGFTEFVGVDGKNVTGISIRIFHCVLNRLRDDGFQLDYDFHSFKIEKQGSASYNDMLKNVPKDFDIVVGDATILAARASFVEFALPYSDSGVVMVVKNERRVNMWIFTQPLRWDLWLTVVAACIFIGLTLRYLEHRSHEDNMRSESERQHDSLGLHLFFPITALAFPERNMVANNWSRFVLVVWLCMAFVLMQSYTAKLSSIFTVDQLRFDQNYNVGYQAGSFVKDLMISTLRFPESKLKPYSSIEEYHEAMTSGSKNGGVDAIFDELPYVKVFLRKYGNKYKMIGQTYKTEGFGFAFPIGSPLVHHFSKAILEVTQNRSLCDIEINDGVAVGYPYVNDDSSSISQDNPSLTASDFGGLFIIVGSATLLAVFCSECPLGKALCRNLTEYSNRCLSFSPGRVHSIERKEEPKEDAPPPSLDHQQVTGEVQLSAVVGDHHSLEETDQTRGN</sequence>
<dbReference type="Gene3D" id="3.40.190.10">
    <property type="entry name" value="Periplasmic binding protein-like II"/>
    <property type="match status" value="1"/>
</dbReference>
<keyword evidence="8 13" id="KW-0472">Membrane</keyword>
<keyword evidence="5" id="KW-0732">Signal</keyword>
<dbReference type="GO" id="GO:0015276">
    <property type="term" value="F:ligand-gated monoatomic ion channel activity"/>
    <property type="evidence" value="ECO:0007669"/>
    <property type="project" value="InterPro"/>
</dbReference>
<keyword evidence="4 14" id="KW-0812">Transmembrane</keyword>
<evidence type="ECO:0000256" key="6">
    <source>
        <dbReference type="ARBA" id="ARBA00022989"/>
    </source>
</evidence>
<feature type="domain" description="Ionotropic glutamate receptor C-terminal" evidence="15">
    <location>
        <begin position="355"/>
        <end position="691"/>
    </location>
</feature>
<evidence type="ECO:0000256" key="7">
    <source>
        <dbReference type="ARBA" id="ARBA00023065"/>
    </source>
</evidence>
<accession>A0AAV3NN58</accession>
<dbReference type="Gene3D" id="3.40.50.2300">
    <property type="match status" value="2"/>
</dbReference>
<organism evidence="16 17">
    <name type="scientific">Lithospermum erythrorhizon</name>
    <name type="common">Purple gromwell</name>
    <name type="synonym">Lithospermum officinale var. erythrorhizon</name>
    <dbReference type="NCBI Taxonomy" id="34254"/>
    <lineage>
        <taxon>Eukaryota</taxon>
        <taxon>Viridiplantae</taxon>
        <taxon>Streptophyta</taxon>
        <taxon>Embryophyta</taxon>
        <taxon>Tracheophyta</taxon>
        <taxon>Spermatophyta</taxon>
        <taxon>Magnoliopsida</taxon>
        <taxon>eudicotyledons</taxon>
        <taxon>Gunneridae</taxon>
        <taxon>Pentapetalae</taxon>
        <taxon>asterids</taxon>
        <taxon>lamiids</taxon>
        <taxon>Boraginales</taxon>
        <taxon>Boraginaceae</taxon>
        <taxon>Boraginoideae</taxon>
        <taxon>Lithospermeae</taxon>
        <taxon>Lithospermum</taxon>
    </lineage>
</organism>
<dbReference type="PIRSF" id="PIRSF037090">
    <property type="entry name" value="Iontro_Glu-like_rcpt_pln"/>
    <property type="match status" value="1"/>
</dbReference>
<keyword evidence="12 13" id="KW-0407">Ion channel</keyword>
<comment type="function">
    <text evidence="13">Glutamate-gated receptor that probably acts as non-selective cation channel.</text>
</comment>
<keyword evidence="7 13" id="KW-0406">Ion transport</keyword>
<dbReference type="Pfam" id="PF01094">
    <property type="entry name" value="ANF_receptor"/>
    <property type="match status" value="1"/>
</dbReference>
<name>A0AAV3NN58_LITER</name>
<keyword evidence="9 13" id="KW-0675">Receptor</keyword>
<dbReference type="Proteomes" id="UP001454036">
    <property type="component" value="Unassembled WGS sequence"/>
</dbReference>
<dbReference type="SMART" id="SM00079">
    <property type="entry name" value="PBPe"/>
    <property type="match status" value="1"/>
</dbReference>
<evidence type="ECO:0000256" key="14">
    <source>
        <dbReference type="SAM" id="Phobius"/>
    </source>
</evidence>
<dbReference type="AlphaFoldDB" id="A0AAV3NN58"/>
<keyword evidence="6 14" id="KW-1133">Transmembrane helix</keyword>
<evidence type="ECO:0000256" key="12">
    <source>
        <dbReference type="ARBA" id="ARBA00023303"/>
    </source>
</evidence>
<evidence type="ECO:0000259" key="15">
    <source>
        <dbReference type="SMART" id="SM00079"/>
    </source>
</evidence>
<dbReference type="InterPro" id="IPR001828">
    <property type="entry name" value="ANF_lig-bd_rcpt"/>
</dbReference>
<evidence type="ECO:0000256" key="8">
    <source>
        <dbReference type="ARBA" id="ARBA00023136"/>
    </source>
</evidence>
<evidence type="ECO:0000256" key="13">
    <source>
        <dbReference type="PIRNR" id="PIRNR037090"/>
    </source>
</evidence>
<evidence type="ECO:0000256" key="1">
    <source>
        <dbReference type="ARBA" id="ARBA00004141"/>
    </source>
</evidence>
<dbReference type="SUPFAM" id="SSF53822">
    <property type="entry name" value="Periplasmic binding protein-like I"/>
    <property type="match status" value="1"/>
</dbReference>
<keyword evidence="10" id="KW-0325">Glycoprotein</keyword>
<reference evidence="16 17" key="1">
    <citation type="submission" date="2024-01" db="EMBL/GenBank/DDBJ databases">
        <title>The complete chloroplast genome sequence of Lithospermum erythrorhizon: insights into the phylogenetic relationship among Boraginaceae species and the maternal lineages of purple gromwells.</title>
        <authorList>
            <person name="Okada T."/>
            <person name="Watanabe K."/>
        </authorList>
    </citation>
    <scope>NUCLEOTIDE SEQUENCE [LARGE SCALE GENOMIC DNA]</scope>
</reference>
<comment type="caution">
    <text evidence="16">The sequence shown here is derived from an EMBL/GenBank/DDBJ whole genome shotgun (WGS) entry which is preliminary data.</text>
</comment>
<dbReference type="Gene3D" id="1.10.287.70">
    <property type="match status" value="1"/>
</dbReference>
<evidence type="ECO:0000256" key="4">
    <source>
        <dbReference type="ARBA" id="ARBA00022692"/>
    </source>
</evidence>
<feature type="transmembrane region" description="Helical" evidence="14">
    <location>
        <begin position="476"/>
        <end position="496"/>
    </location>
</feature>
<evidence type="ECO:0000256" key="9">
    <source>
        <dbReference type="ARBA" id="ARBA00023170"/>
    </source>
</evidence>
<comment type="similarity">
    <text evidence="2 13">Belongs to the glutamate-gated ion channel (TC 1.A.10.1) family.</text>
</comment>
<dbReference type="InterPro" id="IPR028082">
    <property type="entry name" value="Peripla_BP_I"/>
</dbReference>
<dbReference type="EMBL" id="BAABME010000178">
    <property type="protein sequence ID" value="GAA0140408.1"/>
    <property type="molecule type" value="Genomic_DNA"/>
</dbReference>
<dbReference type="InterPro" id="IPR017103">
    <property type="entry name" value="Iontropic_Glu_rcpt_pln"/>
</dbReference>
<proteinExistence type="inferred from homology"/>
<dbReference type="InterPro" id="IPR015683">
    <property type="entry name" value="Ionotropic_Glu_rcpt"/>
</dbReference>
<comment type="subcellular location">
    <subcellularLocation>
        <location evidence="1">Membrane</location>
        <topology evidence="1">Multi-pass membrane protein</topology>
    </subcellularLocation>
</comment>
<dbReference type="SUPFAM" id="SSF53850">
    <property type="entry name" value="Periplasmic binding protein-like II"/>
    <property type="match status" value="1"/>
</dbReference>
<feature type="transmembrane region" description="Helical" evidence="14">
    <location>
        <begin position="542"/>
        <end position="560"/>
    </location>
</feature>
<protein>
    <recommendedName>
        <fullName evidence="13">Glutamate receptor</fullName>
    </recommendedName>
</protein>